<reference evidence="2" key="3">
    <citation type="submission" date="2015-04" db="UniProtKB">
        <authorList>
            <consortium name="EnsemblPlants"/>
        </authorList>
    </citation>
    <scope>IDENTIFICATION</scope>
</reference>
<keyword evidence="1" id="KW-1133">Transmembrane helix</keyword>
<evidence type="ECO:0000313" key="2">
    <source>
        <dbReference type="EnsemblPlants" id="LPERR03G06640.1"/>
    </source>
</evidence>
<dbReference type="HOGENOM" id="CLU_058318_1_0_1"/>
<dbReference type="PANTHER" id="PTHR33625">
    <property type="entry name" value="OS08G0179900 PROTEIN"/>
    <property type="match status" value="1"/>
</dbReference>
<protein>
    <submittedName>
        <fullName evidence="2">Uncharacterized protein</fullName>
    </submittedName>
</protein>
<feature type="transmembrane region" description="Helical" evidence="1">
    <location>
        <begin position="279"/>
        <end position="299"/>
    </location>
</feature>
<organism evidence="2 3">
    <name type="scientific">Leersia perrieri</name>
    <dbReference type="NCBI Taxonomy" id="77586"/>
    <lineage>
        <taxon>Eukaryota</taxon>
        <taxon>Viridiplantae</taxon>
        <taxon>Streptophyta</taxon>
        <taxon>Embryophyta</taxon>
        <taxon>Tracheophyta</taxon>
        <taxon>Spermatophyta</taxon>
        <taxon>Magnoliopsida</taxon>
        <taxon>Liliopsida</taxon>
        <taxon>Poales</taxon>
        <taxon>Poaceae</taxon>
        <taxon>BOP clade</taxon>
        <taxon>Oryzoideae</taxon>
        <taxon>Oryzeae</taxon>
        <taxon>Oryzinae</taxon>
        <taxon>Leersia</taxon>
    </lineage>
</organism>
<dbReference type="Gramene" id="LPERR03G06640.1">
    <property type="protein sequence ID" value="LPERR03G06640.1"/>
    <property type="gene ID" value="LPERR03G06640"/>
</dbReference>
<name>A0A0D9VQU5_9ORYZ</name>
<keyword evidence="3" id="KW-1185">Reference proteome</keyword>
<evidence type="ECO:0000313" key="3">
    <source>
        <dbReference type="Proteomes" id="UP000032180"/>
    </source>
</evidence>
<dbReference type="eggNOG" id="ENOG502RZDK">
    <property type="taxonomic scope" value="Eukaryota"/>
</dbReference>
<reference evidence="2 3" key="1">
    <citation type="submission" date="2012-08" db="EMBL/GenBank/DDBJ databases">
        <title>Oryza genome evolution.</title>
        <authorList>
            <person name="Wing R.A."/>
        </authorList>
    </citation>
    <scope>NUCLEOTIDE SEQUENCE</scope>
</reference>
<dbReference type="Proteomes" id="UP000032180">
    <property type="component" value="Chromosome 3"/>
</dbReference>
<dbReference type="AlphaFoldDB" id="A0A0D9VQU5"/>
<proteinExistence type="predicted"/>
<reference evidence="3" key="2">
    <citation type="submission" date="2013-12" db="EMBL/GenBank/DDBJ databases">
        <authorList>
            <person name="Yu Y."/>
            <person name="Lee S."/>
            <person name="de Baynast K."/>
            <person name="Wissotski M."/>
            <person name="Liu L."/>
            <person name="Talag J."/>
            <person name="Goicoechea J."/>
            <person name="Angelova A."/>
            <person name="Jetty R."/>
            <person name="Kudrna D."/>
            <person name="Golser W."/>
            <person name="Rivera L."/>
            <person name="Zhang J."/>
            <person name="Wing R."/>
        </authorList>
    </citation>
    <scope>NUCLEOTIDE SEQUENCE</scope>
</reference>
<sequence>MVGGYRSAAAVRRAVLPPSPAPAESRKTACTFAVVDDWIIPDRELFGPVPTHEEAMAATLDLKDAFQFATTESNAVQLEHLSSGDLDAAKKVAQVTALQDLFDPEISQEVHSEKSQDLVHTETLESSQDIIHSKTSEHEDSHESSLVASGAHGRVVQAFAMLHESPEAQDVVASLASDMNVWNAVLRNEKVMQFYKAHETKLREDEAEVSESDVQSSCESATELASAGAFMDCVEKMKALVSEMVTNLSSIMQDLVATSNEGQSKGKLKTMMMDSKRDFANAPSAFVLLAIASIMVVLLKRA</sequence>
<keyword evidence="1" id="KW-0472">Membrane</keyword>
<dbReference type="EnsemblPlants" id="LPERR03G06640.1">
    <property type="protein sequence ID" value="LPERR03G06640.1"/>
    <property type="gene ID" value="LPERR03G06640"/>
</dbReference>
<accession>A0A0D9VQU5</accession>
<dbReference type="PANTHER" id="PTHR33625:SF1">
    <property type="entry name" value="EXPRESSED PROTEIN"/>
    <property type="match status" value="1"/>
</dbReference>
<dbReference type="STRING" id="77586.A0A0D9VQU5"/>
<keyword evidence="1" id="KW-0812">Transmembrane</keyword>
<evidence type="ECO:0000256" key="1">
    <source>
        <dbReference type="SAM" id="Phobius"/>
    </source>
</evidence>